<evidence type="ECO:0000256" key="1">
    <source>
        <dbReference type="ARBA" id="ARBA00022801"/>
    </source>
</evidence>
<dbReference type="Gene3D" id="3.60.110.10">
    <property type="entry name" value="Carbon-nitrogen hydrolase"/>
    <property type="match status" value="1"/>
</dbReference>
<name>A0A7S0URF8_9CHLO</name>
<reference evidence="3" key="1">
    <citation type="submission" date="2021-01" db="EMBL/GenBank/DDBJ databases">
        <authorList>
            <person name="Corre E."/>
            <person name="Pelletier E."/>
            <person name="Niang G."/>
            <person name="Scheremetjew M."/>
            <person name="Finn R."/>
            <person name="Kale V."/>
            <person name="Holt S."/>
            <person name="Cochrane G."/>
            <person name="Meng A."/>
            <person name="Brown T."/>
            <person name="Cohen L."/>
        </authorList>
    </citation>
    <scope>NUCLEOTIDE SEQUENCE</scope>
    <source>
        <strain evidence="3">SAG 63-3</strain>
    </source>
</reference>
<evidence type="ECO:0000259" key="2">
    <source>
        <dbReference type="PROSITE" id="PS50263"/>
    </source>
</evidence>
<accession>A0A7S0URF8</accession>
<dbReference type="Pfam" id="PF00795">
    <property type="entry name" value="CN_hydrolase"/>
    <property type="match status" value="1"/>
</dbReference>
<dbReference type="InterPro" id="IPR050345">
    <property type="entry name" value="Aliph_Amidase/BUP"/>
</dbReference>
<dbReference type="PANTHER" id="PTHR43674">
    <property type="entry name" value="NITRILASE C965.09-RELATED"/>
    <property type="match status" value="1"/>
</dbReference>
<dbReference type="SUPFAM" id="SSF56317">
    <property type="entry name" value="Carbon-nitrogen hydrolase"/>
    <property type="match status" value="1"/>
</dbReference>
<dbReference type="CDD" id="cd07573">
    <property type="entry name" value="CPA"/>
    <property type="match status" value="1"/>
</dbReference>
<feature type="domain" description="CN hydrolase" evidence="2">
    <location>
        <begin position="5"/>
        <end position="287"/>
    </location>
</feature>
<dbReference type="EMBL" id="HBFM01009662">
    <property type="protein sequence ID" value="CAD8769760.1"/>
    <property type="molecule type" value="Transcribed_RNA"/>
</dbReference>
<protein>
    <recommendedName>
        <fullName evidence="2">CN hydrolase domain-containing protein</fullName>
    </recommendedName>
</protein>
<evidence type="ECO:0000313" key="3">
    <source>
        <dbReference type="EMBL" id="CAD8769760.1"/>
    </source>
</evidence>
<sequence>MTRKVSVAVTQFACCDNSTVNIDKAEELVRASAKAGAQIILLQELFESLYFCQVQDPSIFLELAAPFEGNCLIKRFSDLAADLNVVIVVPFFERADCVVFNSAAVIDADGSILGRYRKSHIPDGSGYQEKFYFSPGDSGFLTWPTRFGILGVAICWDQWFPETARVLALKGAEIILYPTAIGSEPLDPGYNSYPHWIRTMQGHSAANLVPVVVSNRIGHEQILIAPKQSPEGDLNSSSRSKVTFLSDPQHSGIHFYGGSFITDATGAVVAQVGADSPLALHYGNPDPKPKQVEGFAIKELDLDECQRLRRAWGVFRDRRPDLYGAIGSLDGSKK</sequence>
<dbReference type="PROSITE" id="PS50263">
    <property type="entry name" value="CN_HYDROLASE"/>
    <property type="match status" value="1"/>
</dbReference>
<proteinExistence type="predicted"/>
<dbReference type="InterPro" id="IPR003010">
    <property type="entry name" value="C-N_Hydrolase"/>
</dbReference>
<dbReference type="PANTHER" id="PTHR43674:SF2">
    <property type="entry name" value="BETA-UREIDOPROPIONASE"/>
    <property type="match status" value="1"/>
</dbReference>
<keyword evidence="1" id="KW-0378">Hydrolase</keyword>
<dbReference type="GO" id="GO:0033388">
    <property type="term" value="P:putrescine biosynthetic process from arginine"/>
    <property type="evidence" value="ECO:0007669"/>
    <property type="project" value="TreeGrafter"/>
</dbReference>
<dbReference type="AlphaFoldDB" id="A0A7S0URF8"/>
<dbReference type="InterPro" id="IPR036526">
    <property type="entry name" value="C-N_Hydrolase_sf"/>
</dbReference>
<organism evidence="3">
    <name type="scientific">Polytomella parva</name>
    <dbReference type="NCBI Taxonomy" id="51329"/>
    <lineage>
        <taxon>Eukaryota</taxon>
        <taxon>Viridiplantae</taxon>
        <taxon>Chlorophyta</taxon>
        <taxon>core chlorophytes</taxon>
        <taxon>Chlorophyceae</taxon>
        <taxon>CS clade</taxon>
        <taxon>Chlamydomonadales</taxon>
        <taxon>Chlamydomonadaceae</taxon>
        <taxon>Polytomella</taxon>
    </lineage>
</organism>
<gene>
    <name evidence="3" type="ORF">PPAR00522_LOCUS6159</name>
</gene>
<dbReference type="GO" id="GO:0050126">
    <property type="term" value="F:N-carbamoylputrescine amidase activity"/>
    <property type="evidence" value="ECO:0007669"/>
    <property type="project" value="TreeGrafter"/>
</dbReference>